<dbReference type="InterPro" id="IPR000485">
    <property type="entry name" value="AsnC-type_HTH_dom"/>
</dbReference>
<keyword evidence="1" id="KW-0805">Transcription regulation</keyword>
<dbReference type="GO" id="GO:0006355">
    <property type="term" value="P:regulation of DNA-templated transcription"/>
    <property type="evidence" value="ECO:0007669"/>
    <property type="project" value="UniProtKB-ARBA"/>
</dbReference>
<proteinExistence type="predicted"/>
<dbReference type="SUPFAM" id="SSF46785">
    <property type="entry name" value="Winged helix' DNA-binding domain"/>
    <property type="match status" value="1"/>
</dbReference>
<dbReference type="SUPFAM" id="SSF54909">
    <property type="entry name" value="Dimeric alpha+beta barrel"/>
    <property type="match status" value="1"/>
</dbReference>
<sequence>MDQIDRKICKLLQQSGRMSNAEIANAVGVPVSTANDRVRRLVANGTITGWHVHLAPDAVGADLCCFVMIDMAYQGEAEACAVLVGLDEVQELHHISGAHSYLMKLRLRNTKELQAFMSEKVKPLPAVQRTETIFSMDALKESSALRIAQDVGSK</sequence>
<dbReference type="GO" id="GO:0043200">
    <property type="term" value="P:response to amino acid"/>
    <property type="evidence" value="ECO:0007669"/>
    <property type="project" value="TreeGrafter"/>
</dbReference>
<dbReference type="Gene3D" id="1.10.10.10">
    <property type="entry name" value="Winged helix-like DNA-binding domain superfamily/Winged helix DNA-binding domain"/>
    <property type="match status" value="1"/>
</dbReference>
<evidence type="ECO:0000259" key="4">
    <source>
        <dbReference type="PROSITE" id="PS50956"/>
    </source>
</evidence>
<dbReference type="GeneID" id="83882414"/>
<dbReference type="STRING" id="1715693.PH7735_03436"/>
<dbReference type="InterPro" id="IPR011008">
    <property type="entry name" value="Dimeric_a/b-barrel"/>
</dbReference>
<dbReference type="GO" id="GO:0043565">
    <property type="term" value="F:sequence-specific DNA binding"/>
    <property type="evidence" value="ECO:0007669"/>
    <property type="project" value="InterPro"/>
</dbReference>
<accession>A0A0P1IFL6</accession>
<evidence type="ECO:0000313" key="6">
    <source>
        <dbReference type="Proteomes" id="UP000051870"/>
    </source>
</evidence>
<keyword evidence="3" id="KW-0804">Transcription</keyword>
<dbReference type="PROSITE" id="PS50956">
    <property type="entry name" value="HTH_ASNC_2"/>
    <property type="match status" value="1"/>
</dbReference>
<dbReference type="Proteomes" id="UP000051870">
    <property type="component" value="Unassembled WGS sequence"/>
</dbReference>
<dbReference type="Pfam" id="PF13412">
    <property type="entry name" value="HTH_24"/>
    <property type="match status" value="1"/>
</dbReference>
<gene>
    <name evidence="5" type="primary">lrp_13</name>
    <name evidence="5" type="ORF">PH7735_03436</name>
</gene>
<dbReference type="PRINTS" id="PR00033">
    <property type="entry name" value="HTHASNC"/>
</dbReference>
<dbReference type="GO" id="GO:0005829">
    <property type="term" value="C:cytosol"/>
    <property type="evidence" value="ECO:0007669"/>
    <property type="project" value="TreeGrafter"/>
</dbReference>
<dbReference type="Pfam" id="PF01037">
    <property type="entry name" value="AsnC_trans_reg"/>
    <property type="match status" value="1"/>
</dbReference>
<dbReference type="RefSeq" id="WP_082645296.1">
    <property type="nucleotide sequence ID" value="NZ_CYTW01000005.1"/>
</dbReference>
<dbReference type="PANTHER" id="PTHR30154">
    <property type="entry name" value="LEUCINE-RESPONSIVE REGULATORY PROTEIN"/>
    <property type="match status" value="1"/>
</dbReference>
<evidence type="ECO:0000256" key="3">
    <source>
        <dbReference type="ARBA" id="ARBA00023163"/>
    </source>
</evidence>
<dbReference type="AlphaFoldDB" id="A0A0P1IFL6"/>
<keyword evidence="2" id="KW-0238">DNA-binding</keyword>
<feature type="domain" description="HTH asnC-type" evidence="4">
    <location>
        <begin position="1"/>
        <end position="62"/>
    </location>
</feature>
<dbReference type="InterPro" id="IPR011991">
    <property type="entry name" value="ArsR-like_HTH"/>
</dbReference>
<dbReference type="InterPro" id="IPR019888">
    <property type="entry name" value="Tscrpt_reg_AsnC-like"/>
</dbReference>
<dbReference type="Gene3D" id="3.30.70.920">
    <property type="match status" value="1"/>
</dbReference>
<protein>
    <submittedName>
        <fullName evidence="5">Leucine-responsive regulatory protein</fullName>
    </submittedName>
</protein>
<reference evidence="6" key="1">
    <citation type="submission" date="2015-09" db="EMBL/GenBank/DDBJ databases">
        <authorList>
            <person name="Rodrigo-Torres Lidia"/>
            <person name="Arahal R.David."/>
        </authorList>
    </citation>
    <scope>NUCLEOTIDE SEQUENCE [LARGE SCALE GENOMIC DNA]</scope>
    <source>
        <strain evidence="6">CECT 7735</strain>
    </source>
</reference>
<dbReference type="SMART" id="SM00344">
    <property type="entry name" value="HTH_ASNC"/>
    <property type="match status" value="1"/>
</dbReference>
<dbReference type="InterPro" id="IPR036388">
    <property type="entry name" value="WH-like_DNA-bd_sf"/>
</dbReference>
<dbReference type="PANTHER" id="PTHR30154:SF34">
    <property type="entry name" value="TRANSCRIPTIONAL REGULATOR AZLB"/>
    <property type="match status" value="1"/>
</dbReference>
<dbReference type="EMBL" id="CYTW01000005">
    <property type="protein sequence ID" value="CUK10331.1"/>
    <property type="molecule type" value="Genomic_DNA"/>
</dbReference>
<name>A0A0P1IFL6_9RHOB</name>
<dbReference type="CDD" id="cd00090">
    <property type="entry name" value="HTH_ARSR"/>
    <property type="match status" value="1"/>
</dbReference>
<organism evidence="5 6">
    <name type="scientific">Shimia thalassica</name>
    <dbReference type="NCBI Taxonomy" id="1715693"/>
    <lineage>
        <taxon>Bacteria</taxon>
        <taxon>Pseudomonadati</taxon>
        <taxon>Pseudomonadota</taxon>
        <taxon>Alphaproteobacteria</taxon>
        <taxon>Rhodobacterales</taxon>
        <taxon>Roseobacteraceae</taxon>
    </lineage>
</organism>
<evidence type="ECO:0000256" key="1">
    <source>
        <dbReference type="ARBA" id="ARBA00023015"/>
    </source>
</evidence>
<keyword evidence="6" id="KW-1185">Reference proteome</keyword>
<evidence type="ECO:0000256" key="2">
    <source>
        <dbReference type="ARBA" id="ARBA00023125"/>
    </source>
</evidence>
<dbReference type="InterPro" id="IPR019887">
    <property type="entry name" value="Tscrpt_reg_AsnC/Lrp_C"/>
</dbReference>
<dbReference type="InterPro" id="IPR036390">
    <property type="entry name" value="WH_DNA-bd_sf"/>
</dbReference>
<evidence type="ECO:0000313" key="5">
    <source>
        <dbReference type="EMBL" id="CUK10331.1"/>
    </source>
</evidence>